<dbReference type="SUPFAM" id="SSF53098">
    <property type="entry name" value="Ribonuclease H-like"/>
    <property type="match status" value="2"/>
</dbReference>
<dbReference type="PANTHER" id="PTHR23272:SF182">
    <property type="entry name" value="OS09G0381850 PROTEIN"/>
    <property type="match status" value="1"/>
</dbReference>
<dbReference type="AlphaFoldDB" id="A0A5B6VCN0"/>
<protein>
    <submittedName>
        <fullName evidence="2">Zinc finger BED domain-containing protein RICESLEEPER 2-like</fullName>
    </submittedName>
</protein>
<dbReference type="Pfam" id="PF05699">
    <property type="entry name" value="Dimer_Tnp_hAT"/>
    <property type="match status" value="1"/>
</dbReference>
<dbReference type="PANTHER" id="PTHR23272">
    <property type="entry name" value="BED FINGER-RELATED"/>
    <property type="match status" value="1"/>
</dbReference>
<dbReference type="Proteomes" id="UP000325315">
    <property type="component" value="Unassembled WGS sequence"/>
</dbReference>
<keyword evidence="3" id="KW-1185">Reference proteome</keyword>
<proteinExistence type="predicted"/>
<comment type="caution">
    <text evidence="2">The sequence shown here is derived from an EMBL/GenBank/DDBJ whole genome shotgun (WGS) entry which is preliminary data.</text>
</comment>
<name>A0A5B6VCN0_9ROSI</name>
<accession>A0A5B6VCN0</accession>
<gene>
    <name evidence="2" type="ORF">EPI10_002011</name>
</gene>
<dbReference type="GO" id="GO:0046983">
    <property type="term" value="F:protein dimerization activity"/>
    <property type="evidence" value="ECO:0007669"/>
    <property type="project" value="InterPro"/>
</dbReference>
<evidence type="ECO:0000259" key="1">
    <source>
        <dbReference type="Pfam" id="PF05699"/>
    </source>
</evidence>
<dbReference type="InterPro" id="IPR008906">
    <property type="entry name" value="HATC_C_dom"/>
</dbReference>
<reference evidence="2" key="1">
    <citation type="submission" date="2019-08" db="EMBL/GenBank/DDBJ databases">
        <authorList>
            <person name="Liu F."/>
        </authorList>
    </citation>
    <scope>NUCLEOTIDE SEQUENCE [LARGE SCALE GENOMIC DNA]</scope>
    <source>
        <strain evidence="2">PA1801</strain>
        <tissue evidence="2">Leaf</tissue>
    </source>
</reference>
<dbReference type="EMBL" id="SMMG02000007">
    <property type="protein sequence ID" value="KAA3466955.1"/>
    <property type="molecule type" value="Genomic_DNA"/>
</dbReference>
<organism evidence="2 3">
    <name type="scientific">Gossypium australe</name>
    <dbReference type="NCBI Taxonomy" id="47621"/>
    <lineage>
        <taxon>Eukaryota</taxon>
        <taxon>Viridiplantae</taxon>
        <taxon>Streptophyta</taxon>
        <taxon>Embryophyta</taxon>
        <taxon>Tracheophyta</taxon>
        <taxon>Spermatophyta</taxon>
        <taxon>Magnoliopsida</taxon>
        <taxon>eudicotyledons</taxon>
        <taxon>Gunneridae</taxon>
        <taxon>Pentapetalae</taxon>
        <taxon>rosids</taxon>
        <taxon>malvids</taxon>
        <taxon>Malvales</taxon>
        <taxon>Malvaceae</taxon>
        <taxon>Malvoideae</taxon>
        <taxon>Gossypium</taxon>
    </lineage>
</organism>
<dbReference type="OrthoDB" id="1000366at2759"/>
<evidence type="ECO:0000313" key="2">
    <source>
        <dbReference type="EMBL" id="KAA3466955.1"/>
    </source>
</evidence>
<sequence>MMVFPKLEMESVKHITTSTVRLTMFNDIIKQLQLPNKRLILDCCTWWNATYVMFSCVLEFKDIFPRYAQRDVSYKYLSSDEDWVRVEEVCSFFTLFNEVTNIISKEVFICKENCGDFDALEWWKVNNLKFRILSKIACEILSIPTTMVASKYAFSASGRVIDTYRSSLKTDTVQMLLCGFDWY</sequence>
<evidence type="ECO:0000313" key="3">
    <source>
        <dbReference type="Proteomes" id="UP000325315"/>
    </source>
</evidence>
<dbReference type="InterPro" id="IPR012337">
    <property type="entry name" value="RNaseH-like_sf"/>
</dbReference>
<feature type="domain" description="HAT C-terminal dimerisation" evidence="1">
    <location>
        <begin position="112"/>
        <end position="183"/>
    </location>
</feature>